<evidence type="ECO:0000256" key="6">
    <source>
        <dbReference type="PROSITE-ProRule" id="PRU00042"/>
    </source>
</evidence>
<dbReference type="EnsemblPlants" id="OMERI02G07130.1">
    <property type="protein sequence ID" value="OMERI02G07130.1"/>
    <property type="gene ID" value="OMERI02G07130"/>
</dbReference>
<dbReference type="eggNOG" id="ENOG502R637">
    <property type="taxonomic scope" value="Eukaryota"/>
</dbReference>
<evidence type="ECO:0000256" key="5">
    <source>
        <dbReference type="ARBA" id="ARBA00023242"/>
    </source>
</evidence>
<dbReference type="GO" id="GO:0009788">
    <property type="term" value="P:negative regulation of abscisic acid-activated signaling pathway"/>
    <property type="evidence" value="ECO:0007669"/>
    <property type="project" value="InterPro"/>
</dbReference>
<evidence type="ECO:0000256" key="4">
    <source>
        <dbReference type="ARBA" id="ARBA00022833"/>
    </source>
</evidence>
<dbReference type="PANTHER" id="PTHR47287:SF15">
    <property type="entry name" value="ZINC FINGER PROTEIN 3-LIKE"/>
    <property type="match status" value="1"/>
</dbReference>
<reference evidence="9" key="1">
    <citation type="submission" date="2015-04" db="UniProtKB">
        <authorList>
            <consortium name="EnsemblPlants"/>
        </authorList>
    </citation>
    <scope>IDENTIFICATION</scope>
</reference>
<dbReference type="GO" id="GO:0008270">
    <property type="term" value="F:zinc ion binding"/>
    <property type="evidence" value="ECO:0007669"/>
    <property type="project" value="UniProtKB-KW"/>
</dbReference>
<dbReference type="GO" id="GO:0005634">
    <property type="term" value="C:nucleus"/>
    <property type="evidence" value="ECO:0007669"/>
    <property type="project" value="UniProtKB-SubCell"/>
</dbReference>
<sequence length="201" mass="20808">MEGMSKLAGGGGGDVTFVGAGRRMAAAAAAALRLVELDLIGTVGAAVPGQAAAPRLLVVSPAPPPAKEEEEEEGDGGGDGGGDGEPRQLFACHYCRREFYSSQALGGHQNAHKRERTLARRGAGAGGDHASSSSSSSFAIHHGAFVSASPGWMARVLHGEAPPAICDGGGERWWWSGGNVGYYWPRDGDDQTRQLDLTLKL</sequence>
<evidence type="ECO:0000313" key="9">
    <source>
        <dbReference type="EnsemblPlants" id="OMERI02G07130.1"/>
    </source>
</evidence>
<keyword evidence="4" id="KW-0862">Zinc</keyword>
<reference evidence="9" key="2">
    <citation type="submission" date="2018-05" db="EMBL/GenBank/DDBJ databases">
        <title>OmerRS3 (Oryza meridionalis Reference Sequence Version 3).</title>
        <authorList>
            <person name="Zhang J."/>
            <person name="Kudrna D."/>
            <person name="Lee S."/>
            <person name="Talag J."/>
            <person name="Welchert J."/>
            <person name="Wing R.A."/>
        </authorList>
    </citation>
    <scope>NUCLEOTIDE SEQUENCE [LARGE SCALE GENOMIC DNA]</scope>
    <source>
        <strain evidence="9">cv. OR44</strain>
    </source>
</reference>
<evidence type="ECO:0000256" key="3">
    <source>
        <dbReference type="ARBA" id="ARBA00022771"/>
    </source>
</evidence>
<dbReference type="InterPro" id="IPR044246">
    <property type="entry name" value="ZFP3-like"/>
</dbReference>
<accession>A0A0E0CGR2</accession>
<dbReference type="AlphaFoldDB" id="A0A0E0CGR2"/>
<evidence type="ECO:0000259" key="8">
    <source>
        <dbReference type="PROSITE" id="PS50157"/>
    </source>
</evidence>
<evidence type="ECO:0000256" key="1">
    <source>
        <dbReference type="ARBA" id="ARBA00004123"/>
    </source>
</evidence>
<dbReference type="HOGENOM" id="CLU_119247_1_0_1"/>
<dbReference type="InterPro" id="IPR013087">
    <property type="entry name" value="Znf_C2H2_type"/>
</dbReference>
<organism evidence="9">
    <name type="scientific">Oryza meridionalis</name>
    <dbReference type="NCBI Taxonomy" id="40149"/>
    <lineage>
        <taxon>Eukaryota</taxon>
        <taxon>Viridiplantae</taxon>
        <taxon>Streptophyta</taxon>
        <taxon>Embryophyta</taxon>
        <taxon>Tracheophyta</taxon>
        <taxon>Spermatophyta</taxon>
        <taxon>Magnoliopsida</taxon>
        <taxon>Liliopsida</taxon>
        <taxon>Poales</taxon>
        <taxon>Poaceae</taxon>
        <taxon>BOP clade</taxon>
        <taxon>Oryzoideae</taxon>
        <taxon>Oryzeae</taxon>
        <taxon>Oryzinae</taxon>
        <taxon>Oryza</taxon>
    </lineage>
</organism>
<dbReference type="STRING" id="40149.A0A0E0CGR2"/>
<name>A0A0E0CGR2_9ORYZ</name>
<dbReference type="PROSITE" id="PS00028">
    <property type="entry name" value="ZINC_FINGER_C2H2_1"/>
    <property type="match status" value="1"/>
</dbReference>
<dbReference type="Proteomes" id="UP000008021">
    <property type="component" value="Chromosome 2"/>
</dbReference>
<keyword evidence="2" id="KW-0479">Metal-binding</keyword>
<feature type="region of interest" description="Disordered" evidence="7">
    <location>
        <begin position="60"/>
        <end position="83"/>
    </location>
</feature>
<dbReference type="PANTHER" id="PTHR47287">
    <property type="entry name" value="C2H2 AND C2HC ZINC FINGERS SUPERFAMILY PROTEIN"/>
    <property type="match status" value="1"/>
</dbReference>
<dbReference type="PROSITE" id="PS50157">
    <property type="entry name" value="ZINC_FINGER_C2H2_2"/>
    <property type="match status" value="1"/>
</dbReference>
<dbReference type="SUPFAM" id="SSF57667">
    <property type="entry name" value="beta-beta-alpha zinc fingers"/>
    <property type="match status" value="1"/>
</dbReference>
<keyword evidence="10" id="KW-1185">Reference proteome</keyword>
<proteinExistence type="predicted"/>
<comment type="subcellular location">
    <subcellularLocation>
        <location evidence="1">Nucleus</location>
    </subcellularLocation>
</comment>
<dbReference type="Gramene" id="OMERI02G07130.1">
    <property type="protein sequence ID" value="OMERI02G07130.1"/>
    <property type="gene ID" value="OMERI02G07130"/>
</dbReference>
<dbReference type="InterPro" id="IPR036236">
    <property type="entry name" value="Znf_C2H2_sf"/>
</dbReference>
<feature type="domain" description="C2H2-type" evidence="8">
    <location>
        <begin position="90"/>
        <end position="117"/>
    </location>
</feature>
<protein>
    <recommendedName>
        <fullName evidence="8">C2H2-type domain-containing protein</fullName>
    </recommendedName>
</protein>
<evidence type="ECO:0000256" key="2">
    <source>
        <dbReference type="ARBA" id="ARBA00022723"/>
    </source>
</evidence>
<keyword evidence="3 6" id="KW-0863">Zinc-finger</keyword>
<evidence type="ECO:0000256" key="7">
    <source>
        <dbReference type="SAM" id="MobiDB-lite"/>
    </source>
</evidence>
<evidence type="ECO:0000313" key="10">
    <source>
        <dbReference type="Proteomes" id="UP000008021"/>
    </source>
</evidence>
<keyword evidence="5" id="KW-0539">Nucleus</keyword>